<reference evidence="1 2" key="1">
    <citation type="journal article" date="2023" name="Microorganisms">
        <title>Isolation and Genomic Characteristics of Cat-Borne Campylobacter felis sp. nov. and Sheep-Borne Campylobacter ovis sp. nov.</title>
        <authorList>
            <person name="Wang H."/>
            <person name="Li Y."/>
            <person name="Gu Y."/>
            <person name="Zhou G."/>
            <person name="Chen X."/>
            <person name="Zhang X."/>
            <person name="Shao Z."/>
            <person name="Zhang J."/>
            <person name="Zhang M."/>
        </authorList>
    </citation>
    <scope>NUCLEOTIDE SEQUENCE [LARGE SCALE GENOMIC DNA]</scope>
    <source>
        <strain evidence="1 2">XJK30-2</strain>
    </source>
</reference>
<dbReference type="Proteomes" id="UP001173802">
    <property type="component" value="Unassembled WGS sequence"/>
</dbReference>
<proteinExistence type="predicted"/>
<organism evidence="1 2">
    <name type="scientific">Helicobacter zhangjianzhongii</name>
    <dbReference type="NCBI Taxonomy" id="2974574"/>
    <lineage>
        <taxon>Bacteria</taxon>
        <taxon>Pseudomonadati</taxon>
        <taxon>Campylobacterota</taxon>
        <taxon>Epsilonproteobacteria</taxon>
        <taxon>Campylobacterales</taxon>
        <taxon>Helicobacteraceae</taxon>
        <taxon>Helicobacter</taxon>
    </lineage>
</organism>
<sequence>MVRVFVIMSLLAAVAFGFPRELTHTGLLSDSGIVSYDSLTFSGTNGVGTNGVEEVSFAGEVELTGVLEKGYEDEMEGSQMSLRFYPDTNLKLPFLYHSFISIDELKKIDFTKHRENRSVLILNARDLALQGELGLDKKIFGVVAARAKVRLKHYRFYGEGDAGHEIYANIERVEILSGISISPLAYEDLGSLRLKYKSTDSYINLRQSPNGTIITQIKRECVAKDFGGGASNEAGARLYYAGESLSARSKASTQDSAWLGVFYFPNGAKSPIFGYIHGSQVFCAFGID</sequence>
<dbReference type="EMBL" id="JANURN010000001">
    <property type="protein sequence ID" value="MDL0081210.1"/>
    <property type="molecule type" value="Genomic_DNA"/>
</dbReference>
<accession>A0ACC6FPR3</accession>
<evidence type="ECO:0000313" key="1">
    <source>
        <dbReference type="EMBL" id="MDL0081210.1"/>
    </source>
</evidence>
<protein>
    <submittedName>
        <fullName evidence="1">Uncharacterized protein</fullName>
    </submittedName>
</protein>
<name>A0ACC6FPR3_9HELI</name>
<keyword evidence="2" id="KW-1185">Reference proteome</keyword>
<evidence type="ECO:0000313" key="2">
    <source>
        <dbReference type="Proteomes" id="UP001173802"/>
    </source>
</evidence>
<gene>
    <name evidence="1" type="ORF">NYG90_00690</name>
</gene>
<comment type="caution">
    <text evidence="1">The sequence shown here is derived from an EMBL/GenBank/DDBJ whole genome shotgun (WGS) entry which is preliminary data.</text>
</comment>